<sequence length="584" mass="64470">MTSEVSASGGGGGMNARNGSSLEILTLALVGISFVVVLVRGLARSRISRVVELSDILLPLTLLVAIAQSVCVRLSLSNGLGRHVASLNSGEISQVEKLIYASNLLFQLVLSMCEVIVVLLIKSVQPQRPIRISCNVLLGCIGVYSTLALAILAFQCSLPQPWLVGLDRCVDRQTFLTSFIIISIVMDAVTLILPIVMVFKLKTPRDKKIFVCILFGTRIALPLVTIPQIYRLKTVLVSQDPTWDLVSFQSWVQIVMNLSIITACLPSLGRMMWELKSLGSGIRTTWTGMGGAPRSNSRDFGHELGLEDDNNGLAPADHYYQQHHLNKEGYQFQEKPPLYYLQQPSPALSSAGEKGATSWSDQVLVQVRSIGSFESFESSNTLVPLEQQQKQYQQQQQHQQYRHQDQKTTIVAQDAQEKGIPVPVQPEPTATAASVYYLPRRPQHHYRRPPYGTLLSPVLERSPALGAELPQTSDPHGWTANTATLELPPPPAYSRSPSPLSQPHFQPRPPGSPVVPWDAASSLYDEDFSEIDIDSYYMGNLNTQISQSYHPSRTELVLDSMIEDLQRENAAAAKPGPRVQDGWI</sequence>
<evidence type="ECO:0000256" key="2">
    <source>
        <dbReference type="SAM" id="Phobius"/>
    </source>
</evidence>
<accession>A0AAN6EL14</accession>
<keyword evidence="2" id="KW-1133">Transmembrane helix</keyword>
<dbReference type="InterPro" id="IPR049326">
    <property type="entry name" value="Rhodopsin_dom_fungi"/>
</dbReference>
<protein>
    <recommendedName>
        <fullName evidence="3">Rhodopsin domain-containing protein</fullName>
    </recommendedName>
</protein>
<evidence type="ECO:0000256" key="1">
    <source>
        <dbReference type="SAM" id="MobiDB-lite"/>
    </source>
</evidence>
<comment type="caution">
    <text evidence="4">The sequence shown here is derived from an EMBL/GenBank/DDBJ whole genome shotgun (WGS) entry which is preliminary data.</text>
</comment>
<dbReference type="Proteomes" id="UP001161757">
    <property type="component" value="Unassembled WGS sequence"/>
</dbReference>
<evidence type="ECO:0000259" key="3">
    <source>
        <dbReference type="Pfam" id="PF20684"/>
    </source>
</evidence>
<feature type="transmembrane region" description="Helical" evidence="2">
    <location>
        <begin position="132"/>
        <end position="154"/>
    </location>
</feature>
<dbReference type="AlphaFoldDB" id="A0AAN6EL14"/>
<keyword evidence="2" id="KW-0812">Transmembrane</keyword>
<feature type="transmembrane region" description="Helical" evidence="2">
    <location>
        <begin position="174"/>
        <end position="197"/>
    </location>
</feature>
<organism evidence="4 5">
    <name type="scientific">Exophiala dermatitidis</name>
    <name type="common">Black yeast-like fungus</name>
    <name type="synonym">Wangiella dermatitidis</name>
    <dbReference type="NCBI Taxonomy" id="5970"/>
    <lineage>
        <taxon>Eukaryota</taxon>
        <taxon>Fungi</taxon>
        <taxon>Dikarya</taxon>
        <taxon>Ascomycota</taxon>
        <taxon>Pezizomycotina</taxon>
        <taxon>Eurotiomycetes</taxon>
        <taxon>Chaetothyriomycetidae</taxon>
        <taxon>Chaetothyriales</taxon>
        <taxon>Herpotrichiellaceae</taxon>
        <taxon>Exophiala</taxon>
    </lineage>
</organism>
<dbReference type="PANTHER" id="PTHR38794">
    <property type="entry name" value="INTEGRAL MEMBRANE PROTEIN"/>
    <property type="match status" value="1"/>
</dbReference>
<proteinExistence type="predicted"/>
<dbReference type="Pfam" id="PF20684">
    <property type="entry name" value="Fung_rhodopsin"/>
    <property type="match status" value="1"/>
</dbReference>
<dbReference type="PANTHER" id="PTHR38794:SF3">
    <property type="entry name" value="INTEGRAL MEMBRANE PROTEIN"/>
    <property type="match status" value="1"/>
</dbReference>
<name>A0AAN6EL14_EXODE</name>
<feature type="compositionally biased region" description="Polar residues" evidence="1">
    <location>
        <begin position="470"/>
        <end position="484"/>
    </location>
</feature>
<evidence type="ECO:0000313" key="5">
    <source>
        <dbReference type="Proteomes" id="UP001161757"/>
    </source>
</evidence>
<keyword evidence="2" id="KW-0472">Membrane</keyword>
<dbReference type="EMBL" id="JAJGCB010000028">
    <property type="protein sequence ID" value="KAJ8987123.1"/>
    <property type="molecule type" value="Genomic_DNA"/>
</dbReference>
<feature type="region of interest" description="Disordered" evidence="1">
    <location>
        <begin position="387"/>
        <end position="407"/>
    </location>
</feature>
<evidence type="ECO:0000313" key="4">
    <source>
        <dbReference type="EMBL" id="KAJ8987123.1"/>
    </source>
</evidence>
<feature type="transmembrane region" description="Helical" evidence="2">
    <location>
        <begin position="98"/>
        <end position="120"/>
    </location>
</feature>
<feature type="transmembrane region" description="Helical" evidence="2">
    <location>
        <begin position="209"/>
        <end position="230"/>
    </location>
</feature>
<feature type="compositionally biased region" description="Low complexity" evidence="1">
    <location>
        <begin position="387"/>
        <end position="399"/>
    </location>
</feature>
<feature type="region of interest" description="Disordered" evidence="1">
    <location>
        <begin position="467"/>
        <end position="513"/>
    </location>
</feature>
<feature type="transmembrane region" description="Helical" evidence="2">
    <location>
        <begin position="55"/>
        <end position="76"/>
    </location>
</feature>
<feature type="transmembrane region" description="Helical" evidence="2">
    <location>
        <begin position="24"/>
        <end position="43"/>
    </location>
</feature>
<feature type="domain" description="Rhodopsin" evidence="3">
    <location>
        <begin position="40"/>
        <end position="271"/>
    </location>
</feature>
<reference evidence="4" key="1">
    <citation type="submission" date="2023-01" db="EMBL/GenBank/DDBJ databases">
        <title>Exophiala dermititidis isolated from Cystic Fibrosis Patient.</title>
        <authorList>
            <person name="Kurbessoian T."/>
            <person name="Crocker A."/>
            <person name="Murante D."/>
            <person name="Hogan D.A."/>
            <person name="Stajich J.E."/>
        </authorList>
    </citation>
    <scope>NUCLEOTIDE SEQUENCE</scope>
    <source>
        <strain evidence="4">Ex8</strain>
    </source>
</reference>
<gene>
    <name evidence="4" type="ORF">HRR80_008866</name>
</gene>